<reference evidence="7" key="1">
    <citation type="submission" date="2022-12" db="EMBL/GenBank/DDBJ databases">
        <title>Chromosome-Level Genome Assembly of Japanese Cedar (Cryptomeriajaponica D. Don).</title>
        <authorList>
            <person name="Fujino T."/>
            <person name="Yamaguchi K."/>
            <person name="Yokoyama T."/>
            <person name="Hamanaka T."/>
            <person name="Harazono Y."/>
            <person name="Kamada H."/>
            <person name="Kobayashi W."/>
            <person name="Ujino-Ihara T."/>
            <person name="Uchiyama K."/>
            <person name="Matsumoto A."/>
            <person name="Izuno A."/>
            <person name="Tsumura Y."/>
            <person name="Toyoda A."/>
            <person name="Shigenobu S."/>
            <person name="Moriguchi Y."/>
            <person name="Ueno S."/>
            <person name="Kasahara M."/>
        </authorList>
    </citation>
    <scope>NUCLEOTIDE SEQUENCE</scope>
</reference>
<comment type="similarity">
    <text evidence="2">Belongs to the TAF6 family.</text>
</comment>
<feature type="domain" description="TATA box binding protein associated factor (TAF) histone-like fold" evidence="6">
    <location>
        <begin position="1"/>
        <end position="55"/>
    </location>
</feature>
<keyword evidence="8" id="KW-1185">Reference proteome</keyword>
<dbReference type="SUPFAM" id="SSF47113">
    <property type="entry name" value="Histone-fold"/>
    <property type="match status" value="1"/>
</dbReference>
<dbReference type="CDD" id="cd22932">
    <property type="entry name" value="HFD_TAF6L"/>
    <property type="match status" value="1"/>
</dbReference>
<evidence type="ECO:0000313" key="7">
    <source>
        <dbReference type="EMBL" id="GLJ59620.1"/>
    </source>
</evidence>
<protein>
    <recommendedName>
        <fullName evidence="6">TATA box binding protein associated factor (TAF) histone-like fold domain-containing protein</fullName>
    </recommendedName>
</protein>
<dbReference type="GO" id="GO:0000124">
    <property type="term" value="C:SAGA complex"/>
    <property type="evidence" value="ECO:0007669"/>
    <property type="project" value="InterPro"/>
</dbReference>
<dbReference type="SMART" id="SM00803">
    <property type="entry name" value="TAF"/>
    <property type="match status" value="1"/>
</dbReference>
<name>A0AAD3RRZ1_CRYJA</name>
<dbReference type="GO" id="GO:0046982">
    <property type="term" value="F:protein heterodimerization activity"/>
    <property type="evidence" value="ECO:0007669"/>
    <property type="project" value="InterPro"/>
</dbReference>
<sequence length="67" mass="7729">MAEAACISELKHEVAVLVSEDVTYRIRQIIGRAIKFMRHSKRTKLTCADINKALKWSDCQPVVWTRI</sequence>
<evidence type="ECO:0000256" key="2">
    <source>
        <dbReference type="ARBA" id="ARBA00007688"/>
    </source>
</evidence>
<keyword evidence="5" id="KW-0539">Nucleus</keyword>
<dbReference type="GO" id="GO:0051123">
    <property type="term" value="P:RNA polymerase II preinitiation complex assembly"/>
    <property type="evidence" value="ECO:0007669"/>
    <property type="project" value="TreeGrafter"/>
</dbReference>
<evidence type="ECO:0000313" key="8">
    <source>
        <dbReference type="Proteomes" id="UP001234787"/>
    </source>
</evidence>
<dbReference type="Proteomes" id="UP001234787">
    <property type="component" value="Unassembled WGS sequence"/>
</dbReference>
<evidence type="ECO:0000256" key="1">
    <source>
        <dbReference type="ARBA" id="ARBA00004123"/>
    </source>
</evidence>
<organism evidence="7 8">
    <name type="scientific">Cryptomeria japonica</name>
    <name type="common">Japanese cedar</name>
    <name type="synonym">Cupressus japonica</name>
    <dbReference type="NCBI Taxonomy" id="3369"/>
    <lineage>
        <taxon>Eukaryota</taxon>
        <taxon>Viridiplantae</taxon>
        <taxon>Streptophyta</taxon>
        <taxon>Embryophyta</taxon>
        <taxon>Tracheophyta</taxon>
        <taxon>Spermatophyta</taxon>
        <taxon>Pinopsida</taxon>
        <taxon>Pinidae</taxon>
        <taxon>Conifers II</taxon>
        <taxon>Cupressales</taxon>
        <taxon>Cupressaceae</taxon>
        <taxon>Cryptomeria</taxon>
    </lineage>
</organism>
<keyword evidence="4" id="KW-0804">Transcription</keyword>
<keyword evidence="3" id="KW-0805">Transcription regulation</keyword>
<evidence type="ECO:0000259" key="6">
    <source>
        <dbReference type="SMART" id="SM00803"/>
    </source>
</evidence>
<dbReference type="InterPro" id="IPR004823">
    <property type="entry name" value="TAF_TATA-bd_Histone-like_dom"/>
</dbReference>
<dbReference type="PANTHER" id="PTHR10221">
    <property type="entry name" value="TRANSCRIPTION INITIATION FACTOR TFIID SUBUNIT 6"/>
    <property type="match status" value="1"/>
</dbReference>
<evidence type="ECO:0000256" key="3">
    <source>
        <dbReference type="ARBA" id="ARBA00023015"/>
    </source>
</evidence>
<evidence type="ECO:0000256" key="5">
    <source>
        <dbReference type="ARBA" id="ARBA00023242"/>
    </source>
</evidence>
<accession>A0AAD3RRZ1</accession>
<dbReference type="GO" id="GO:0005669">
    <property type="term" value="C:transcription factor TFIID complex"/>
    <property type="evidence" value="ECO:0007669"/>
    <property type="project" value="InterPro"/>
</dbReference>
<dbReference type="GO" id="GO:0046695">
    <property type="term" value="C:SLIK (SAGA-like) complex"/>
    <property type="evidence" value="ECO:0007669"/>
    <property type="project" value="InterPro"/>
</dbReference>
<dbReference type="Pfam" id="PF02969">
    <property type="entry name" value="TAF"/>
    <property type="match status" value="1"/>
</dbReference>
<dbReference type="EMBL" id="BSEH01001127">
    <property type="protein sequence ID" value="GLJ59620.1"/>
    <property type="molecule type" value="Genomic_DNA"/>
</dbReference>
<dbReference type="Gene3D" id="1.10.20.10">
    <property type="entry name" value="Histone, subunit A"/>
    <property type="match status" value="1"/>
</dbReference>
<dbReference type="GO" id="GO:0003713">
    <property type="term" value="F:transcription coactivator activity"/>
    <property type="evidence" value="ECO:0007669"/>
    <property type="project" value="TreeGrafter"/>
</dbReference>
<dbReference type="PANTHER" id="PTHR10221:SF9">
    <property type="entry name" value="TRANSCRIPTION INITIATION FACTOR TFIID SUBUNIT 6"/>
    <property type="match status" value="1"/>
</dbReference>
<dbReference type="AlphaFoldDB" id="A0AAD3RRZ1"/>
<dbReference type="GO" id="GO:0016251">
    <property type="term" value="F:RNA polymerase II general transcription initiation factor activity"/>
    <property type="evidence" value="ECO:0007669"/>
    <property type="project" value="InterPro"/>
</dbReference>
<gene>
    <name evidence="7" type="ORF">SUGI_1515980</name>
</gene>
<comment type="subcellular location">
    <subcellularLocation>
        <location evidence="1">Nucleus</location>
    </subcellularLocation>
</comment>
<evidence type="ECO:0000256" key="4">
    <source>
        <dbReference type="ARBA" id="ARBA00023163"/>
    </source>
</evidence>
<dbReference type="InterPro" id="IPR009072">
    <property type="entry name" value="Histone-fold"/>
</dbReference>
<dbReference type="InterPro" id="IPR037796">
    <property type="entry name" value="TAF6"/>
</dbReference>
<proteinExistence type="inferred from homology"/>
<comment type="caution">
    <text evidence="7">The sequence shown here is derived from an EMBL/GenBank/DDBJ whole genome shotgun (WGS) entry which is preliminary data.</text>
</comment>